<dbReference type="RefSeq" id="YP_009611810.1">
    <property type="nucleotide sequence ID" value="NC_042013.1"/>
</dbReference>
<sequence length="139" mass="15474">MPNYLYILCRNDMASMGAGKTIAQGAHVANDFMWKEIHIPWTEKKVNTELMEWVAEAGAFGTTITLSANVNEINECVRLAKEYGFIAGITVDPEYHIKDGETWHIVPNVITGAYVFGDKEKLKGVLSNLELVSNEPISK</sequence>
<evidence type="ECO:0000313" key="5">
    <source>
        <dbReference type="Proteomes" id="UP000223025"/>
    </source>
</evidence>
<dbReference type="KEGG" id="vg:40088148"/>
<keyword evidence="2" id="KW-0378">Hydrolase</keyword>
<evidence type="ECO:0000313" key="4">
    <source>
        <dbReference type="EMBL" id="ASV44721.1"/>
    </source>
</evidence>
<comment type="catalytic activity">
    <reaction evidence="3">
        <text>an N-acyl-L-alpha-aminoacyl-tRNA + H2O = an N-acyl-L-amino acid + a tRNA + H(+)</text>
        <dbReference type="Rhea" id="RHEA:54448"/>
        <dbReference type="Rhea" id="RHEA-COMP:10123"/>
        <dbReference type="Rhea" id="RHEA-COMP:13883"/>
        <dbReference type="ChEBI" id="CHEBI:15377"/>
        <dbReference type="ChEBI" id="CHEBI:15378"/>
        <dbReference type="ChEBI" id="CHEBI:59874"/>
        <dbReference type="ChEBI" id="CHEBI:78442"/>
        <dbReference type="ChEBI" id="CHEBI:138191"/>
        <dbReference type="EC" id="3.1.1.29"/>
    </reaction>
</comment>
<protein>
    <recommendedName>
        <fullName evidence="1">peptidyl-tRNA hydrolase</fullName>
        <ecNumber evidence="1">3.1.1.29</ecNumber>
    </recommendedName>
</protein>
<dbReference type="SUPFAM" id="SSF102462">
    <property type="entry name" value="Peptidyl-tRNA hydrolase II"/>
    <property type="match status" value="1"/>
</dbReference>
<dbReference type="Proteomes" id="UP000223025">
    <property type="component" value="Segment"/>
</dbReference>
<accession>A0A223W092</accession>
<reference evidence="4 5" key="1">
    <citation type="submission" date="2017-06" db="EMBL/GenBank/DDBJ databases">
        <authorList>
            <person name="Kim H.J."/>
            <person name="Triplett B.A."/>
        </authorList>
    </citation>
    <scope>NUCLEOTIDE SEQUENCE [LARGE SCALE GENOMIC DNA]</scope>
</reference>
<evidence type="ECO:0000256" key="3">
    <source>
        <dbReference type="ARBA" id="ARBA00048707"/>
    </source>
</evidence>
<dbReference type="GO" id="GO:0004045">
    <property type="term" value="F:peptidyl-tRNA hydrolase activity"/>
    <property type="evidence" value="ECO:0007669"/>
    <property type="project" value="UniProtKB-EC"/>
</dbReference>
<dbReference type="GeneID" id="40088148"/>
<dbReference type="Pfam" id="PF01981">
    <property type="entry name" value="PTH2"/>
    <property type="match status" value="1"/>
</dbReference>
<dbReference type="InterPro" id="IPR002833">
    <property type="entry name" value="PTH2"/>
</dbReference>
<name>A0A223W092_9CAUD</name>
<dbReference type="Gene3D" id="3.40.1490.10">
    <property type="entry name" value="Bit1"/>
    <property type="match status" value="1"/>
</dbReference>
<dbReference type="InterPro" id="IPR023476">
    <property type="entry name" value="Pep_tRNA_hydro_II_dom_sf"/>
</dbReference>
<dbReference type="EC" id="3.1.1.29" evidence="1"/>
<keyword evidence="5" id="KW-1185">Reference proteome</keyword>
<proteinExistence type="predicted"/>
<evidence type="ECO:0000256" key="2">
    <source>
        <dbReference type="ARBA" id="ARBA00022801"/>
    </source>
</evidence>
<dbReference type="EMBL" id="MF403008">
    <property type="protein sequence ID" value="ASV44721.1"/>
    <property type="molecule type" value="Genomic_DNA"/>
</dbReference>
<organism evidence="4 5">
    <name type="scientific">Agrobacterium phage Atu_ph07</name>
    <dbReference type="NCBI Taxonomy" id="2024264"/>
    <lineage>
        <taxon>Viruses</taxon>
        <taxon>Duplodnaviria</taxon>
        <taxon>Heunggongvirae</taxon>
        <taxon>Uroviricota</taxon>
        <taxon>Caudoviricetes</taxon>
        <taxon>Polybotosvirus</taxon>
        <taxon>Polybotosvirus Atuph07</taxon>
    </lineage>
</organism>
<evidence type="ECO:0000256" key="1">
    <source>
        <dbReference type="ARBA" id="ARBA00013260"/>
    </source>
</evidence>